<dbReference type="RefSeq" id="XP_004359878.1">
    <property type="nucleotide sequence ID" value="XM_004359821.1"/>
</dbReference>
<evidence type="ECO:0000313" key="3">
    <source>
        <dbReference type="Proteomes" id="UP000007797"/>
    </source>
</evidence>
<feature type="domain" description="Monalysin Pore-forming" evidence="1">
    <location>
        <begin position="36"/>
        <end position="213"/>
    </location>
</feature>
<accession>F4PQR9</accession>
<dbReference type="InterPro" id="IPR040927">
    <property type="entry name" value="PF_Monalysin"/>
</dbReference>
<dbReference type="PANTHER" id="PTHR35884">
    <property type="entry name" value="SMALL AGGREGATE FORMATION PROTEIN"/>
    <property type="match status" value="1"/>
</dbReference>
<dbReference type="PANTHER" id="PTHR35884:SF1">
    <property type="entry name" value="MONALYSIN BETA BARREL PORE-FORMING DOMAIN-CONTAINING PROTEIN-RELATED"/>
    <property type="match status" value="1"/>
</dbReference>
<dbReference type="GO" id="GO:0031157">
    <property type="term" value="P:regulation of aggregate size involved in sorocarp development"/>
    <property type="evidence" value="ECO:0007669"/>
    <property type="project" value="InterPro"/>
</dbReference>
<dbReference type="EMBL" id="GL883010">
    <property type="protein sequence ID" value="EGG22027.1"/>
    <property type="molecule type" value="Genomic_DNA"/>
</dbReference>
<keyword evidence="3" id="KW-1185">Reference proteome</keyword>
<dbReference type="InterPro" id="IPR038768">
    <property type="entry name" value="SmlA"/>
</dbReference>
<gene>
    <name evidence="2" type="ORF">DFA_01916</name>
</gene>
<protein>
    <recommendedName>
        <fullName evidence="1">Monalysin Pore-forming domain-containing protein</fullName>
    </recommendedName>
</protein>
<organism evidence="2 3">
    <name type="scientific">Cavenderia fasciculata</name>
    <name type="common">Slime mold</name>
    <name type="synonym">Dictyostelium fasciculatum</name>
    <dbReference type="NCBI Taxonomy" id="261658"/>
    <lineage>
        <taxon>Eukaryota</taxon>
        <taxon>Amoebozoa</taxon>
        <taxon>Evosea</taxon>
        <taxon>Eumycetozoa</taxon>
        <taxon>Dictyostelia</taxon>
        <taxon>Acytosteliales</taxon>
        <taxon>Cavenderiaceae</taxon>
        <taxon>Cavenderia</taxon>
    </lineage>
</organism>
<evidence type="ECO:0000313" key="2">
    <source>
        <dbReference type="EMBL" id="EGG22027.1"/>
    </source>
</evidence>
<dbReference type="AlphaFoldDB" id="F4PQR9"/>
<name>F4PQR9_CACFS</name>
<dbReference type="KEGG" id="dfa:DFA_01916"/>
<dbReference type="GeneID" id="14872945"/>
<proteinExistence type="predicted"/>
<sequence length="223" mass="25262">MDNTLDIKHNVNLDSTSFKPLPKEIALLDPFDLENSKMVSTVLGVDQLLKIKNPIEQFVMIDAKLDDVIVTDPGYPNTDFKIKPIAVYNRYIEYVTLDEPETYPVTYLKGWIPSNSFIGRFIDICDSKNQVTKLYHGGDPFPSNEPVQTTIKLGVGTSIIFQTNIIYGMRVNYPGGIFSYDELQLFRGEVFSVPASQVHFEPVGPKACEEYIRGKGASRWQER</sequence>
<dbReference type="Proteomes" id="UP000007797">
    <property type="component" value="Unassembled WGS sequence"/>
</dbReference>
<evidence type="ECO:0000259" key="1">
    <source>
        <dbReference type="Pfam" id="PF18063"/>
    </source>
</evidence>
<dbReference type="Pfam" id="PF18063">
    <property type="entry name" value="BB_PF"/>
    <property type="match status" value="1"/>
</dbReference>
<reference evidence="3" key="1">
    <citation type="journal article" date="2011" name="Genome Res.">
        <title>Phylogeny-wide analysis of social amoeba genomes highlights ancient origins for complex intercellular communication.</title>
        <authorList>
            <person name="Heidel A.J."/>
            <person name="Lawal H.M."/>
            <person name="Felder M."/>
            <person name="Schilde C."/>
            <person name="Helps N.R."/>
            <person name="Tunggal B."/>
            <person name="Rivero F."/>
            <person name="John U."/>
            <person name="Schleicher M."/>
            <person name="Eichinger L."/>
            <person name="Platzer M."/>
            <person name="Noegel A.A."/>
            <person name="Schaap P."/>
            <person name="Gloeckner G."/>
        </authorList>
    </citation>
    <scope>NUCLEOTIDE SEQUENCE [LARGE SCALE GENOMIC DNA]</scope>
    <source>
        <strain evidence="3">SH3</strain>
    </source>
</reference>